<name>A0ABU1WHB1_9BURK</name>
<accession>A0ABU1WHB1</accession>
<gene>
    <name evidence="8" type="ORF">J2W49_000556</name>
</gene>
<dbReference type="InterPro" id="IPR001926">
    <property type="entry name" value="TrpB-like_PALP"/>
</dbReference>
<dbReference type="GO" id="GO:0004795">
    <property type="term" value="F:threonine synthase activity"/>
    <property type="evidence" value="ECO:0007669"/>
    <property type="project" value="UniProtKB-EC"/>
</dbReference>
<evidence type="ECO:0000256" key="3">
    <source>
        <dbReference type="ARBA" id="ARBA00022898"/>
    </source>
</evidence>
<dbReference type="Pfam" id="PF24857">
    <property type="entry name" value="THR4_C"/>
    <property type="match status" value="1"/>
</dbReference>
<dbReference type="InterPro" id="IPR004450">
    <property type="entry name" value="Thr_synthase-like"/>
</dbReference>
<evidence type="ECO:0000313" key="8">
    <source>
        <dbReference type="EMBL" id="MDR7148628.1"/>
    </source>
</evidence>
<evidence type="ECO:0000256" key="2">
    <source>
        <dbReference type="ARBA" id="ARBA00005517"/>
    </source>
</evidence>
<dbReference type="EC" id="4.2.3.1" evidence="5"/>
<dbReference type="Pfam" id="PF00291">
    <property type="entry name" value="PALP"/>
    <property type="match status" value="1"/>
</dbReference>
<dbReference type="InterPro" id="IPR036052">
    <property type="entry name" value="TrpB-like_PALP_sf"/>
</dbReference>
<protein>
    <recommendedName>
        <fullName evidence="5">Threonine synthase</fullName>
        <ecNumber evidence="5">4.2.3.1</ecNumber>
    </recommendedName>
</protein>
<dbReference type="Pfam" id="PF14821">
    <property type="entry name" value="Thr_synth_N"/>
    <property type="match status" value="1"/>
</dbReference>
<proteinExistence type="inferred from homology"/>
<keyword evidence="3" id="KW-0663">Pyridoxal phosphate</keyword>
<keyword evidence="4 8" id="KW-0456">Lyase</keyword>
<dbReference type="Proteomes" id="UP001265700">
    <property type="component" value="Unassembled WGS sequence"/>
</dbReference>
<feature type="domain" description="Tryptophan synthase beta chain-like PALP" evidence="6">
    <location>
        <begin position="96"/>
        <end position="342"/>
    </location>
</feature>
<evidence type="ECO:0000256" key="4">
    <source>
        <dbReference type="ARBA" id="ARBA00023239"/>
    </source>
</evidence>
<evidence type="ECO:0000259" key="7">
    <source>
        <dbReference type="Pfam" id="PF14821"/>
    </source>
</evidence>
<organism evidence="8 9">
    <name type="scientific">Hydrogenophaga palleronii</name>
    <dbReference type="NCBI Taxonomy" id="65655"/>
    <lineage>
        <taxon>Bacteria</taxon>
        <taxon>Pseudomonadati</taxon>
        <taxon>Pseudomonadota</taxon>
        <taxon>Betaproteobacteria</taxon>
        <taxon>Burkholderiales</taxon>
        <taxon>Comamonadaceae</taxon>
        <taxon>Hydrogenophaga</taxon>
    </lineage>
</organism>
<keyword evidence="9" id="KW-1185">Reference proteome</keyword>
<comment type="similarity">
    <text evidence="2">Belongs to the threonine synthase family.</text>
</comment>
<evidence type="ECO:0000313" key="9">
    <source>
        <dbReference type="Proteomes" id="UP001265700"/>
    </source>
</evidence>
<evidence type="ECO:0000259" key="6">
    <source>
        <dbReference type="Pfam" id="PF00291"/>
    </source>
</evidence>
<dbReference type="Gene3D" id="3.40.50.1100">
    <property type="match status" value="2"/>
</dbReference>
<evidence type="ECO:0000256" key="5">
    <source>
        <dbReference type="NCBIfam" id="TIGR00260"/>
    </source>
</evidence>
<comment type="cofactor">
    <cofactor evidence="1">
        <name>pyridoxal 5'-phosphate</name>
        <dbReference type="ChEBI" id="CHEBI:597326"/>
    </cofactor>
</comment>
<dbReference type="Gene3D" id="3.90.1380.10">
    <property type="entry name" value="Threonine synthase, N-terminal domain"/>
    <property type="match status" value="1"/>
</dbReference>
<dbReference type="CDD" id="cd01560">
    <property type="entry name" value="Thr-synth_2"/>
    <property type="match status" value="1"/>
</dbReference>
<comment type="caution">
    <text evidence="8">The sequence shown here is derived from an EMBL/GenBank/DDBJ whole genome shotgun (WGS) entry which is preliminary data.</text>
</comment>
<dbReference type="RefSeq" id="WP_310311398.1">
    <property type="nucleotide sequence ID" value="NZ_JAVDWU010000001.1"/>
</dbReference>
<feature type="domain" description="Threonine synthase N-terminal" evidence="7">
    <location>
        <begin position="3"/>
        <end position="86"/>
    </location>
</feature>
<dbReference type="EMBL" id="JAVDWU010000001">
    <property type="protein sequence ID" value="MDR7148628.1"/>
    <property type="molecule type" value="Genomic_DNA"/>
</dbReference>
<reference evidence="8 9" key="1">
    <citation type="submission" date="2023-07" db="EMBL/GenBank/DDBJ databases">
        <title>Sorghum-associated microbial communities from plants grown in Nebraska, USA.</title>
        <authorList>
            <person name="Schachtman D."/>
        </authorList>
    </citation>
    <scope>NUCLEOTIDE SEQUENCE [LARGE SCALE GENOMIC DNA]</scope>
    <source>
        <strain evidence="8 9">4249</strain>
    </source>
</reference>
<dbReference type="InterPro" id="IPR037158">
    <property type="entry name" value="Thr_synth_N_sf"/>
</dbReference>
<dbReference type="PANTHER" id="PTHR42690:SF1">
    <property type="entry name" value="THREONINE SYNTHASE-LIKE 2"/>
    <property type="match status" value="1"/>
</dbReference>
<dbReference type="InterPro" id="IPR051166">
    <property type="entry name" value="Threonine_Synthase"/>
</dbReference>
<sequence length="480" mass="52574">MLYLSTRGHLDRKHFCEILLEGLAPDGGLYLPERYPQVDAATLARWRGVFNGGAPGGYAALAFEVLSLYIDDIPATDLKALCDKTYTEAVYGTAAIVPLKKLEDGFYLEALSNGPTLAFKDMAMQLLGNLFEYELARRGEQLNILGATSGDTGSAAEYAMRGKQGVRVFMLSPHGRMSPFQQAQMFSLMDENIHNIAIEGVFDDCQDIVKAVSNDLAFKRQYKIGTVNSINWARLLAQVVYYFAGYFQATSSDSQKVSFTVPSGNFGNVCAGHVARQMGLPIQTLAVATNENDVLDEFFRTGVYRVRASADTHETSSPSMDISKASNFERFVFDLLGRDGARVKALFGDALSREGRFELGADPVFAEAAMHYGFVSGKSTHADRLATIKDTFERFGVVIDTHTADGVKVARAHARAEIPMIVLETALPIKFAETIVEALGRQPDRPAQFEGIEALPKRVQVMPADAVAVKNYIVQHCADS</sequence>
<dbReference type="PANTHER" id="PTHR42690">
    <property type="entry name" value="THREONINE SYNTHASE FAMILY MEMBER"/>
    <property type="match status" value="1"/>
</dbReference>
<dbReference type="SUPFAM" id="SSF53686">
    <property type="entry name" value="Tryptophan synthase beta subunit-like PLP-dependent enzymes"/>
    <property type="match status" value="1"/>
</dbReference>
<dbReference type="NCBIfam" id="TIGR00260">
    <property type="entry name" value="thrC"/>
    <property type="match status" value="1"/>
</dbReference>
<dbReference type="InterPro" id="IPR029144">
    <property type="entry name" value="Thr_synth_N"/>
</dbReference>
<evidence type="ECO:0000256" key="1">
    <source>
        <dbReference type="ARBA" id="ARBA00001933"/>
    </source>
</evidence>